<dbReference type="Proteomes" id="UP000295124">
    <property type="component" value="Unassembled WGS sequence"/>
</dbReference>
<dbReference type="OrthoDB" id="191189at2"/>
<dbReference type="PANTHER" id="PTHR36166">
    <property type="entry name" value="CHROMOSOME 9, WHOLE GENOME SHOTGUN SEQUENCE"/>
    <property type="match status" value="1"/>
</dbReference>
<dbReference type="EMBL" id="SMKX01000039">
    <property type="protein sequence ID" value="TDD59178.1"/>
    <property type="molecule type" value="Genomic_DNA"/>
</dbReference>
<dbReference type="Gene3D" id="3.30.530.20">
    <property type="match status" value="1"/>
</dbReference>
<dbReference type="InterPro" id="IPR019587">
    <property type="entry name" value="Polyketide_cyclase/dehydratase"/>
</dbReference>
<reference evidence="1 2" key="1">
    <citation type="submission" date="2019-03" db="EMBL/GenBank/DDBJ databases">
        <title>Draft genome sequences of novel Actinobacteria.</title>
        <authorList>
            <person name="Sahin N."/>
            <person name="Ay H."/>
            <person name="Saygin H."/>
        </authorList>
    </citation>
    <scope>NUCLEOTIDE SEQUENCE [LARGE SCALE GENOMIC DNA]</scope>
    <source>
        <strain evidence="1 2">JCM 13523</strain>
    </source>
</reference>
<proteinExistence type="predicted"/>
<dbReference type="CDD" id="cd07822">
    <property type="entry name" value="SRPBCC_4"/>
    <property type="match status" value="1"/>
</dbReference>
<evidence type="ECO:0000313" key="2">
    <source>
        <dbReference type="Proteomes" id="UP000295124"/>
    </source>
</evidence>
<dbReference type="Pfam" id="PF10604">
    <property type="entry name" value="Polyketide_cyc2"/>
    <property type="match status" value="1"/>
</dbReference>
<organism evidence="1 2">
    <name type="scientific">Kribbella antibiotica</name>
    <dbReference type="NCBI Taxonomy" id="190195"/>
    <lineage>
        <taxon>Bacteria</taxon>
        <taxon>Bacillati</taxon>
        <taxon>Actinomycetota</taxon>
        <taxon>Actinomycetes</taxon>
        <taxon>Propionibacteriales</taxon>
        <taxon>Kribbellaceae</taxon>
        <taxon>Kribbella</taxon>
    </lineage>
</organism>
<dbReference type="PANTHER" id="PTHR36166:SF1">
    <property type="entry name" value="SRPBCC DOMAIN-CONTAINING PROTEIN"/>
    <property type="match status" value="1"/>
</dbReference>
<dbReference type="SUPFAM" id="SSF55961">
    <property type="entry name" value="Bet v1-like"/>
    <property type="match status" value="1"/>
</dbReference>
<sequence length="171" mass="18906">MKRRLLIGLGAFVLLLVGYTTYTIVRPTVLRTELEISASPDQVWKVLTDRANYPAWNPFIVSSTGELTVGATITNVLRDTKGAETTFTPELLAVEPGRELRWIGRIGFGGIFDGEHAFRIEALPDGRSRLVQEEIFRGAAVPFTAGMLRDTIEPQFRAMNQAIATRAATAR</sequence>
<name>A0A4R4ZK88_9ACTN</name>
<keyword evidence="2" id="KW-1185">Reference proteome</keyword>
<evidence type="ECO:0000313" key="1">
    <source>
        <dbReference type="EMBL" id="TDD59178.1"/>
    </source>
</evidence>
<comment type="caution">
    <text evidence="1">The sequence shown here is derived from an EMBL/GenBank/DDBJ whole genome shotgun (WGS) entry which is preliminary data.</text>
</comment>
<gene>
    <name evidence="1" type="ORF">E1263_16125</name>
</gene>
<dbReference type="AlphaFoldDB" id="A0A4R4ZK88"/>
<protein>
    <submittedName>
        <fullName evidence="1">SRPBCC domain-containing protein</fullName>
    </submittedName>
</protein>
<accession>A0A4R4ZK88</accession>
<dbReference type="RefSeq" id="WP_132168126.1">
    <property type="nucleotide sequence ID" value="NZ_SMKX01000039.1"/>
</dbReference>
<dbReference type="InterPro" id="IPR023393">
    <property type="entry name" value="START-like_dom_sf"/>
</dbReference>